<feature type="non-terminal residue" evidence="1">
    <location>
        <position position="1"/>
    </location>
</feature>
<dbReference type="SUPFAM" id="SSF56300">
    <property type="entry name" value="Metallo-dependent phosphatases"/>
    <property type="match status" value="1"/>
</dbReference>
<protein>
    <submittedName>
        <fullName evidence="1">Manganese-dependent ADP-ribose/CDP-alcohol diphosphatase</fullName>
    </submittedName>
</protein>
<dbReference type="AlphaFoldDB" id="X6MVG1"/>
<proteinExistence type="predicted"/>
<dbReference type="PANTHER" id="PTHR16509">
    <property type="match status" value="1"/>
</dbReference>
<reference evidence="1 2" key="1">
    <citation type="journal article" date="2013" name="Curr. Biol.">
        <title>The Genome of the Foraminiferan Reticulomyxa filosa.</title>
        <authorList>
            <person name="Glockner G."/>
            <person name="Hulsmann N."/>
            <person name="Schleicher M."/>
            <person name="Noegel A.A."/>
            <person name="Eichinger L."/>
            <person name="Gallinger C."/>
            <person name="Pawlowski J."/>
            <person name="Sierra R."/>
            <person name="Euteneuer U."/>
            <person name="Pillet L."/>
            <person name="Moustafa A."/>
            <person name="Platzer M."/>
            <person name="Groth M."/>
            <person name="Szafranski K."/>
            <person name="Schliwa M."/>
        </authorList>
    </citation>
    <scope>NUCLEOTIDE SEQUENCE [LARGE SCALE GENOMIC DNA]</scope>
</reference>
<gene>
    <name evidence="1" type="ORF">RFI_19328</name>
</gene>
<organism evidence="1 2">
    <name type="scientific">Reticulomyxa filosa</name>
    <dbReference type="NCBI Taxonomy" id="46433"/>
    <lineage>
        <taxon>Eukaryota</taxon>
        <taxon>Sar</taxon>
        <taxon>Rhizaria</taxon>
        <taxon>Retaria</taxon>
        <taxon>Foraminifera</taxon>
        <taxon>Monothalamids</taxon>
        <taxon>Reticulomyxidae</taxon>
        <taxon>Reticulomyxa</taxon>
    </lineage>
</organism>
<dbReference type="Gene3D" id="3.60.21.10">
    <property type="match status" value="1"/>
</dbReference>
<sequence>KKKKKKKTMPIDLFPSMVALGTNNCNDKVIVFAHLPVSCVKGDEKILAWDYDKFRAVVDRFRPCVKMVFAGHDHPGELTFVNGVWYRTLEGAVESDADKDCFATAYFYHDKVFLKGYGTINDELYLFQPNFTAQENFAVPARSLDRLSSTSLHNHVQKHSHLSWSIAMLTVFVCAIAIKFYK</sequence>
<evidence type="ECO:0000313" key="1">
    <source>
        <dbReference type="EMBL" id="ETO17973.1"/>
    </source>
</evidence>
<keyword evidence="2" id="KW-1185">Reference proteome</keyword>
<dbReference type="EMBL" id="ASPP01015688">
    <property type="protein sequence ID" value="ETO17973.1"/>
    <property type="molecule type" value="Genomic_DNA"/>
</dbReference>
<evidence type="ECO:0000313" key="2">
    <source>
        <dbReference type="Proteomes" id="UP000023152"/>
    </source>
</evidence>
<dbReference type="InterPro" id="IPR029052">
    <property type="entry name" value="Metallo-depent_PP-like"/>
</dbReference>
<dbReference type="PANTHER" id="PTHR16509:SF1">
    <property type="entry name" value="MANGANESE-DEPENDENT ADP-RIBOSE_CDP-ALCOHOL DIPHOSPHATASE"/>
    <property type="match status" value="1"/>
</dbReference>
<name>X6MVG1_RETFI</name>
<dbReference type="Proteomes" id="UP000023152">
    <property type="component" value="Unassembled WGS sequence"/>
</dbReference>
<comment type="caution">
    <text evidence="1">The sequence shown here is derived from an EMBL/GenBank/DDBJ whole genome shotgun (WGS) entry which is preliminary data.</text>
</comment>
<dbReference type="OrthoDB" id="9675250at2759"/>
<accession>X6MVG1</accession>